<dbReference type="OrthoDB" id="9808443at2"/>
<comment type="caution">
    <text evidence="1">The sequence shown here is derived from an EMBL/GenBank/DDBJ whole genome shotgun (WGS) entry which is preliminary data.</text>
</comment>
<gene>
    <name evidence="1" type="ORF">EV138_2474</name>
</gene>
<evidence type="ECO:0000313" key="1">
    <source>
        <dbReference type="EMBL" id="TDU88921.1"/>
    </source>
</evidence>
<dbReference type="AlphaFoldDB" id="A0A4R7TAA2"/>
<accession>A0A4R7TAA2</accession>
<dbReference type="Pfam" id="PF08843">
    <property type="entry name" value="AbiEii"/>
    <property type="match status" value="1"/>
</dbReference>
<proteinExistence type="predicted"/>
<dbReference type="GO" id="GO:0016740">
    <property type="term" value="F:transferase activity"/>
    <property type="evidence" value="ECO:0007669"/>
    <property type="project" value="UniProtKB-KW"/>
</dbReference>
<reference evidence="1 2" key="1">
    <citation type="submission" date="2019-03" db="EMBL/GenBank/DDBJ databases">
        <title>Genomic Encyclopedia of Type Strains, Phase III (KMG-III): the genomes of soil and plant-associated and newly described type strains.</title>
        <authorList>
            <person name="Whitman W."/>
        </authorList>
    </citation>
    <scope>NUCLEOTIDE SEQUENCE [LARGE SCALE GENOMIC DNA]</scope>
    <source>
        <strain evidence="1 2">VKM Ac-2575</strain>
    </source>
</reference>
<keyword evidence="2" id="KW-1185">Reference proteome</keyword>
<organism evidence="1 2">
    <name type="scientific">Kribbella voronezhensis</name>
    <dbReference type="NCBI Taxonomy" id="2512212"/>
    <lineage>
        <taxon>Bacteria</taxon>
        <taxon>Bacillati</taxon>
        <taxon>Actinomycetota</taxon>
        <taxon>Actinomycetes</taxon>
        <taxon>Propionibacteriales</taxon>
        <taxon>Kribbellaceae</taxon>
        <taxon>Kribbella</taxon>
    </lineage>
</organism>
<dbReference type="Proteomes" id="UP000295151">
    <property type="component" value="Unassembled WGS sequence"/>
</dbReference>
<protein>
    <submittedName>
        <fullName evidence="1">Nucleotidyltransferase AbiEii toxin of type IV toxin-antitoxin system</fullName>
    </submittedName>
</protein>
<dbReference type="InterPro" id="IPR014942">
    <property type="entry name" value="AbiEii"/>
</dbReference>
<evidence type="ECO:0000313" key="2">
    <source>
        <dbReference type="Proteomes" id="UP000295151"/>
    </source>
</evidence>
<dbReference type="RefSeq" id="WP_133978760.1">
    <property type="nucleotide sequence ID" value="NZ_SOCE01000001.1"/>
</dbReference>
<keyword evidence="1" id="KW-0808">Transferase</keyword>
<sequence>MTPTNRSTPAGRAYLDLQNRARRDRRGTQELLTLYVVERWLARLSRSKHVDDFVLKGGMLLAAFGRRRPTVDLDALARNFRSDQEVVAARVAEIAAADDPEDGVEFLTDSLTTRLIRDGALYAGVRVTMDARIATAAVKLRLDVNFGDPVTPGPRLVELPALRPGVEPIKILGYPMETVLAEKLATAIALGPANTRVRDFADLYVLTGLRAFTQSCVRAALMATVLFRGTPMVPLSEVVTGIVALRSPAYAAYRRNLGQEGDHLPQHFEELMHAVVTFGDGLLREAPAETRWDPVERRWVG</sequence>
<name>A0A4R7TAA2_9ACTN</name>
<dbReference type="EMBL" id="SOCE01000001">
    <property type="protein sequence ID" value="TDU88921.1"/>
    <property type="molecule type" value="Genomic_DNA"/>
</dbReference>